<sequence>MITVDPNSPEALTNRAAFHNRLREECPVARSADGQFYSVAGYDNVKQVLEDNAHFTKEWGSQLVRMERGVALNQDPPHFDDFRRIYTAYMSPAGVKRWAADCERIAHEVIDSFVARGSGDLQELFAKPVPAKVTARALGFPEDAVDRYRRWTDAFLDAMIRDPEEQVRIIGEMNAFFEEQFERKRQQLRDAGIEAPTRDHVGSVIDDSLTSVLMTTLYRGRYLTTNELCRTVRGFFIGGVDTTGALMLNTLSHLLEQPELWDRVKADPELVDTAIEEALRITPPTLGMFRGTRCPVSMAGETIPAEERVLYSILSANRDPAHFEDPETFRLDRKRNPHLAFGAGAHFCPGAWTARMEAGIVLRIFIERLPKLRLAGPITHYEAINFWIVRHFPAAWD</sequence>
<evidence type="ECO:0000313" key="3">
    <source>
        <dbReference type="EMBL" id="KHK89179.1"/>
    </source>
</evidence>
<dbReference type="InterPro" id="IPR001128">
    <property type="entry name" value="Cyt_P450"/>
</dbReference>
<evidence type="ECO:0008006" key="5">
    <source>
        <dbReference type="Google" id="ProtNLM"/>
    </source>
</evidence>
<dbReference type="RefSeq" id="WP_039289844.1">
    <property type="nucleotide sequence ID" value="NZ_JTDI01000008.1"/>
</dbReference>
<keyword evidence="4" id="KW-1185">Reference proteome</keyword>
<dbReference type="STRING" id="1348853.LK12_21910"/>
<accession>A0A0B1ZDR5</accession>
<dbReference type="GO" id="GO:0004497">
    <property type="term" value="F:monooxygenase activity"/>
    <property type="evidence" value="ECO:0007669"/>
    <property type="project" value="UniProtKB-KW"/>
</dbReference>
<organism evidence="3 4">
    <name type="scientific">Novosphingobium malaysiense</name>
    <dbReference type="NCBI Taxonomy" id="1348853"/>
    <lineage>
        <taxon>Bacteria</taxon>
        <taxon>Pseudomonadati</taxon>
        <taxon>Pseudomonadota</taxon>
        <taxon>Alphaproteobacteria</taxon>
        <taxon>Sphingomonadales</taxon>
        <taxon>Sphingomonadaceae</taxon>
        <taxon>Novosphingobium</taxon>
    </lineage>
</organism>
<dbReference type="PANTHER" id="PTHR46696">
    <property type="entry name" value="P450, PUTATIVE (EUROFUNG)-RELATED"/>
    <property type="match status" value="1"/>
</dbReference>
<proteinExistence type="inferred from homology"/>
<keyword evidence="2" id="KW-0560">Oxidoreductase</keyword>
<name>A0A0B1ZDR5_9SPHN</name>
<dbReference type="Gene3D" id="1.10.630.10">
    <property type="entry name" value="Cytochrome P450"/>
    <property type="match status" value="1"/>
</dbReference>
<dbReference type="PANTHER" id="PTHR46696:SF6">
    <property type="entry name" value="P450, PUTATIVE (EUROFUNG)-RELATED"/>
    <property type="match status" value="1"/>
</dbReference>
<dbReference type="AlphaFoldDB" id="A0A0B1ZDR5"/>
<dbReference type="GO" id="GO:0016705">
    <property type="term" value="F:oxidoreductase activity, acting on paired donors, with incorporation or reduction of molecular oxygen"/>
    <property type="evidence" value="ECO:0007669"/>
    <property type="project" value="InterPro"/>
</dbReference>
<dbReference type="PRINTS" id="PR00359">
    <property type="entry name" value="BP450"/>
</dbReference>
<dbReference type="Proteomes" id="UP000031057">
    <property type="component" value="Unassembled WGS sequence"/>
</dbReference>
<keyword evidence="2" id="KW-0349">Heme</keyword>
<dbReference type="EMBL" id="JTDI01000008">
    <property type="protein sequence ID" value="KHK89179.1"/>
    <property type="molecule type" value="Genomic_DNA"/>
</dbReference>
<evidence type="ECO:0000313" key="4">
    <source>
        <dbReference type="Proteomes" id="UP000031057"/>
    </source>
</evidence>
<protein>
    <recommendedName>
        <fullName evidence="5">Cytochrome P450</fullName>
    </recommendedName>
</protein>
<evidence type="ECO:0000256" key="2">
    <source>
        <dbReference type="RuleBase" id="RU000461"/>
    </source>
</evidence>
<reference evidence="3 4" key="1">
    <citation type="submission" date="2014-10" db="EMBL/GenBank/DDBJ databases">
        <title>Genome sequence of Novosphingobium malaysiense MUSC 273(T).</title>
        <authorList>
            <person name="Lee L.-H."/>
        </authorList>
    </citation>
    <scope>NUCLEOTIDE SEQUENCE [LARGE SCALE GENOMIC DNA]</scope>
    <source>
        <strain evidence="3 4">MUSC 273</strain>
    </source>
</reference>
<dbReference type="OrthoDB" id="5522954at2"/>
<dbReference type="InterPro" id="IPR002397">
    <property type="entry name" value="Cyt_P450_B"/>
</dbReference>
<gene>
    <name evidence="3" type="ORF">LK12_21910</name>
</gene>
<dbReference type="PRINTS" id="PR00385">
    <property type="entry name" value="P450"/>
</dbReference>
<dbReference type="GO" id="GO:0005506">
    <property type="term" value="F:iron ion binding"/>
    <property type="evidence" value="ECO:0007669"/>
    <property type="project" value="InterPro"/>
</dbReference>
<dbReference type="SUPFAM" id="SSF48264">
    <property type="entry name" value="Cytochrome P450"/>
    <property type="match status" value="1"/>
</dbReference>
<comment type="similarity">
    <text evidence="1 2">Belongs to the cytochrome P450 family.</text>
</comment>
<dbReference type="InterPro" id="IPR036396">
    <property type="entry name" value="Cyt_P450_sf"/>
</dbReference>
<keyword evidence="2" id="KW-0503">Monooxygenase</keyword>
<dbReference type="GO" id="GO:0020037">
    <property type="term" value="F:heme binding"/>
    <property type="evidence" value="ECO:0007669"/>
    <property type="project" value="InterPro"/>
</dbReference>
<keyword evidence="2" id="KW-0479">Metal-binding</keyword>
<evidence type="ECO:0000256" key="1">
    <source>
        <dbReference type="ARBA" id="ARBA00010617"/>
    </source>
</evidence>
<keyword evidence="2" id="KW-0408">Iron</keyword>
<dbReference type="Pfam" id="PF00067">
    <property type="entry name" value="p450"/>
    <property type="match status" value="1"/>
</dbReference>
<comment type="caution">
    <text evidence="3">The sequence shown here is derived from an EMBL/GenBank/DDBJ whole genome shotgun (WGS) entry which is preliminary data.</text>
</comment>
<dbReference type="InterPro" id="IPR017972">
    <property type="entry name" value="Cyt_P450_CS"/>
</dbReference>
<dbReference type="PROSITE" id="PS00086">
    <property type="entry name" value="CYTOCHROME_P450"/>
    <property type="match status" value="1"/>
</dbReference>